<dbReference type="AlphaFoldDB" id="A0A9D4SAQ1"/>
<sequence>MIIIIIIIIKGGSSSNITAASFGNSALHIAAQSGQKDVAGLLIKLLLVKPWKQGMKVPNRFEGLLIKLLLVKPWKQAMKVPNRFEGLLIKLLLVKPWKQAMKVPNRFEGLLIKLLLVKPRKQAMKVPNRFEGLLIKLLLVKPWKQAMKVPNRFEGLLIKKKFVGTTPIWVVLERGVLSYFKNRGDATTGAKRRGMKYLDNAELQIYEMNNIDFLIKFSDGTIHKLCVDPGASEVRLGRDPVTGEVISRQMWINALKEHVAYNTHYMDTGNMKHSSSTSQVPLISLQESLKVAKAQQDVLERQVNQLAEHMNHSQGYNHQCT</sequence>
<name>A0A9D4SAQ1_DREPO</name>
<keyword evidence="1" id="KW-0040">ANK repeat</keyword>
<proteinExistence type="predicted"/>
<feature type="repeat" description="ANK" evidence="1">
    <location>
        <begin position="22"/>
        <end position="47"/>
    </location>
</feature>
<protein>
    <recommendedName>
        <fullName evidence="3">PH domain-containing protein</fullName>
    </recommendedName>
</protein>
<evidence type="ECO:0000256" key="1">
    <source>
        <dbReference type="PROSITE-ProRule" id="PRU00023"/>
    </source>
</evidence>
<dbReference type="SMART" id="SM00233">
    <property type="entry name" value="PH"/>
    <property type="match status" value="1"/>
</dbReference>
<dbReference type="Proteomes" id="UP000828390">
    <property type="component" value="Unassembled WGS sequence"/>
</dbReference>
<comment type="caution">
    <text evidence="4">The sequence shown here is derived from an EMBL/GenBank/DDBJ whole genome shotgun (WGS) entry which is preliminary data.</text>
</comment>
<evidence type="ECO:0000256" key="2">
    <source>
        <dbReference type="SAM" id="Coils"/>
    </source>
</evidence>
<dbReference type="PROSITE" id="PS50088">
    <property type="entry name" value="ANK_REPEAT"/>
    <property type="match status" value="1"/>
</dbReference>
<dbReference type="Gene3D" id="2.30.29.30">
    <property type="entry name" value="Pleckstrin-homology domain (PH domain)/Phosphotyrosine-binding domain (PTB)"/>
    <property type="match status" value="1"/>
</dbReference>
<keyword evidence="5" id="KW-1185">Reference proteome</keyword>
<accession>A0A9D4SAQ1</accession>
<dbReference type="SUPFAM" id="SSF50729">
    <property type="entry name" value="PH domain-like"/>
    <property type="match status" value="1"/>
</dbReference>
<dbReference type="InterPro" id="IPR011993">
    <property type="entry name" value="PH-like_dom_sf"/>
</dbReference>
<dbReference type="InterPro" id="IPR002110">
    <property type="entry name" value="Ankyrin_rpt"/>
</dbReference>
<evidence type="ECO:0000259" key="3">
    <source>
        <dbReference type="SMART" id="SM00233"/>
    </source>
</evidence>
<organism evidence="4 5">
    <name type="scientific">Dreissena polymorpha</name>
    <name type="common">Zebra mussel</name>
    <name type="synonym">Mytilus polymorpha</name>
    <dbReference type="NCBI Taxonomy" id="45954"/>
    <lineage>
        <taxon>Eukaryota</taxon>
        <taxon>Metazoa</taxon>
        <taxon>Spiralia</taxon>
        <taxon>Lophotrochozoa</taxon>
        <taxon>Mollusca</taxon>
        <taxon>Bivalvia</taxon>
        <taxon>Autobranchia</taxon>
        <taxon>Heteroconchia</taxon>
        <taxon>Euheterodonta</taxon>
        <taxon>Imparidentia</taxon>
        <taxon>Neoheterodontei</taxon>
        <taxon>Myida</taxon>
        <taxon>Dreissenoidea</taxon>
        <taxon>Dreissenidae</taxon>
        <taxon>Dreissena</taxon>
    </lineage>
</organism>
<reference evidence="4" key="1">
    <citation type="journal article" date="2019" name="bioRxiv">
        <title>The Genome of the Zebra Mussel, Dreissena polymorpha: A Resource for Invasive Species Research.</title>
        <authorList>
            <person name="McCartney M.A."/>
            <person name="Auch B."/>
            <person name="Kono T."/>
            <person name="Mallez S."/>
            <person name="Zhang Y."/>
            <person name="Obille A."/>
            <person name="Becker A."/>
            <person name="Abrahante J.E."/>
            <person name="Garbe J."/>
            <person name="Badalamenti J.P."/>
            <person name="Herman A."/>
            <person name="Mangelson H."/>
            <person name="Liachko I."/>
            <person name="Sullivan S."/>
            <person name="Sone E.D."/>
            <person name="Koren S."/>
            <person name="Silverstein K.A.T."/>
            <person name="Beckman K.B."/>
            <person name="Gohl D.M."/>
        </authorList>
    </citation>
    <scope>NUCLEOTIDE SEQUENCE</scope>
    <source>
        <strain evidence="4">Duluth1</strain>
        <tissue evidence="4">Whole animal</tissue>
    </source>
</reference>
<evidence type="ECO:0000313" key="4">
    <source>
        <dbReference type="EMBL" id="KAH3896818.1"/>
    </source>
</evidence>
<dbReference type="EMBL" id="JAIWYP010000001">
    <property type="protein sequence ID" value="KAH3896818.1"/>
    <property type="molecule type" value="Genomic_DNA"/>
</dbReference>
<gene>
    <name evidence="4" type="ORF">DPMN_021000</name>
</gene>
<reference evidence="4" key="2">
    <citation type="submission" date="2020-11" db="EMBL/GenBank/DDBJ databases">
        <authorList>
            <person name="McCartney M.A."/>
            <person name="Auch B."/>
            <person name="Kono T."/>
            <person name="Mallez S."/>
            <person name="Becker A."/>
            <person name="Gohl D.M."/>
            <person name="Silverstein K.A.T."/>
            <person name="Koren S."/>
            <person name="Bechman K.B."/>
            <person name="Herman A."/>
            <person name="Abrahante J.E."/>
            <person name="Garbe J."/>
        </authorList>
    </citation>
    <scope>NUCLEOTIDE SEQUENCE</scope>
    <source>
        <strain evidence="4">Duluth1</strain>
        <tissue evidence="4">Whole animal</tissue>
    </source>
</reference>
<dbReference type="PROSITE" id="PS50297">
    <property type="entry name" value="ANK_REP_REGION"/>
    <property type="match status" value="1"/>
</dbReference>
<keyword evidence="2" id="KW-0175">Coiled coil</keyword>
<feature type="coiled-coil region" evidence="2">
    <location>
        <begin position="282"/>
        <end position="309"/>
    </location>
</feature>
<evidence type="ECO:0000313" key="5">
    <source>
        <dbReference type="Proteomes" id="UP000828390"/>
    </source>
</evidence>
<feature type="domain" description="PH" evidence="3">
    <location>
        <begin position="151"/>
        <end position="262"/>
    </location>
</feature>
<dbReference type="InterPro" id="IPR001849">
    <property type="entry name" value="PH_domain"/>
</dbReference>